<reference evidence="1 2" key="1">
    <citation type="submission" date="2023-12" db="EMBL/GenBank/DDBJ databases">
        <title>novel species in genus Nocarida.</title>
        <authorList>
            <person name="Li Z."/>
        </authorList>
    </citation>
    <scope>NUCLEOTIDE SEQUENCE [LARGE SCALE GENOMIC DNA]</scope>
    <source>
        <strain evidence="1 2">CDC186</strain>
    </source>
</reference>
<dbReference type="EMBL" id="JAYKYQ010000007">
    <property type="protein sequence ID" value="MEB3511883.1"/>
    <property type="molecule type" value="Genomic_DNA"/>
</dbReference>
<evidence type="ECO:0000313" key="1">
    <source>
        <dbReference type="EMBL" id="MEB3511883.1"/>
    </source>
</evidence>
<keyword evidence="2" id="KW-1185">Reference proteome</keyword>
<accession>A0ABU6AX72</accession>
<proteinExistence type="predicted"/>
<name>A0ABU6AX72_9NOCA</name>
<dbReference type="Proteomes" id="UP001348098">
    <property type="component" value="Unassembled WGS sequence"/>
</dbReference>
<sequence length="60" mass="6899">MYLRLWVSGIAFDYVVSAAAVGNLLQDWAKSRWCTIEVVRNPSIEHRPPRLPCERLFLGP</sequence>
<gene>
    <name evidence="1" type="ORF">U3653_17785</name>
</gene>
<evidence type="ECO:0000313" key="2">
    <source>
        <dbReference type="Proteomes" id="UP001348098"/>
    </source>
</evidence>
<dbReference type="RefSeq" id="WP_195081349.1">
    <property type="nucleotide sequence ID" value="NZ_JAYESH010000006.1"/>
</dbReference>
<evidence type="ECO:0008006" key="3">
    <source>
        <dbReference type="Google" id="ProtNLM"/>
    </source>
</evidence>
<comment type="caution">
    <text evidence="1">The sequence shown here is derived from an EMBL/GenBank/DDBJ whole genome shotgun (WGS) entry which is preliminary data.</text>
</comment>
<protein>
    <recommendedName>
        <fullName evidence="3">Secreted protein</fullName>
    </recommendedName>
</protein>
<organism evidence="1 2">
    <name type="scientific">Nocardia implantans</name>
    <dbReference type="NCBI Taxonomy" id="3108168"/>
    <lineage>
        <taxon>Bacteria</taxon>
        <taxon>Bacillati</taxon>
        <taxon>Actinomycetota</taxon>
        <taxon>Actinomycetes</taxon>
        <taxon>Mycobacteriales</taxon>
        <taxon>Nocardiaceae</taxon>
        <taxon>Nocardia</taxon>
    </lineage>
</organism>